<dbReference type="EMBL" id="CAJVQB010074469">
    <property type="protein sequence ID" value="CAG8844045.1"/>
    <property type="molecule type" value="Genomic_DNA"/>
</dbReference>
<comment type="caution">
    <text evidence="1">The sequence shown here is derived from an EMBL/GenBank/DDBJ whole genome shotgun (WGS) entry which is preliminary data.</text>
</comment>
<organism evidence="1 2">
    <name type="scientific">Gigaspora margarita</name>
    <dbReference type="NCBI Taxonomy" id="4874"/>
    <lineage>
        <taxon>Eukaryota</taxon>
        <taxon>Fungi</taxon>
        <taxon>Fungi incertae sedis</taxon>
        <taxon>Mucoromycota</taxon>
        <taxon>Glomeromycotina</taxon>
        <taxon>Glomeromycetes</taxon>
        <taxon>Diversisporales</taxon>
        <taxon>Gigasporaceae</taxon>
        <taxon>Gigaspora</taxon>
    </lineage>
</organism>
<name>A0ABN7WYW8_GIGMA</name>
<protein>
    <submittedName>
        <fullName evidence="1">36915_t:CDS:1</fullName>
    </submittedName>
</protein>
<proteinExistence type="predicted"/>
<gene>
    <name evidence="1" type="ORF">GMARGA_LOCUS36877</name>
</gene>
<accession>A0ABN7WYW8</accession>
<evidence type="ECO:0000313" key="1">
    <source>
        <dbReference type="EMBL" id="CAG8844045.1"/>
    </source>
</evidence>
<evidence type="ECO:0000313" key="2">
    <source>
        <dbReference type="Proteomes" id="UP000789901"/>
    </source>
</evidence>
<dbReference type="Proteomes" id="UP000789901">
    <property type="component" value="Unassembled WGS sequence"/>
</dbReference>
<keyword evidence="2" id="KW-1185">Reference proteome</keyword>
<reference evidence="1 2" key="1">
    <citation type="submission" date="2021-06" db="EMBL/GenBank/DDBJ databases">
        <authorList>
            <person name="Kallberg Y."/>
            <person name="Tangrot J."/>
            <person name="Rosling A."/>
        </authorList>
    </citation>
    <scope>NUCLEOTIDE SEQUENCE [LARGE SCALE GENOMIC DNA]</scope>
    <source>
        <strain evidence="1 2">120-4 pot B 10/14</strain>
    </source>
</reference>
<feature type="non-terminal residue" evidence="1">
    <location>
        <position position="1"/>
    </location>
</feature>
<sequence>EEVNKENLSYNSPLGSSIVSTSKILKVKENKVEDVSSWIKRKKKRGWAMTISLKHLKNLIASEKDLLKGKNPK</sequence>